<dbReference type="EMBL" id="CP138591">
    <property type="protein sequence ID" value="WPH03994.1"/>
    <property type="molecule type" value="Genomic_DNA"/>
</dbReference>
<comment type="similarity">
    <text evidence="1 4">Belongs to the GrpE family.</text>
</comment>
<dbReference type="Proteomes" id="UP001303373">
    <property type="component" value="Chromosome 12"/>
</dbReference>
<reference evidence="6 7" key="1">
    <citation type="submission" date="2023-11" db="EMBL/GenBank/DDBJ databases">
        <title>An acidophilic fungus is an integral part of prey digestion in a carnivorous sundew plant.</title>
        <authorList>
            <person name="Tsai I.J."/>
        </authorList>
    </citation>
    <scope>NUCLEOTIDE SEQUENCE [LARGE SCALE GENOMIC DNA]</scope>
    <source>
        <strain evidence="6">169a</strain>
    </source>
</reference>
<dbReference type="InterPro" id="IPR013805">
    <property type="entry name" value="GrpE_CC"/>
</dbReference>
<dbReference type="PRINTS" id="PR00773">
    <property type="entry name" value="GRPEPROTEIN"/>
</dbReference>
<dbReference type="Pfam" id="PF01025">
    <property type="entry name" value="GrpE"/>
    <property type="match status" value="1"/>
</dbReference>
<evidence type="ECO:0000256" key="1">
    <source>
        <dbReference type="ARBA" id="ARBA00009054"/>
    </source>
</evidence>
<dbReference type="HAMAP" id="MF_01151">
    <property type="entry name" value="GrpE"/>
    <property type="match status" value="1"/>
</dbReference>
<dbReference type="GO" id="GO:0051087">
    <property type="term" value="F:protein-folding chaperone binding"/>
    <property type="evidence" value="ECO:0007669"/>
    <property type="project" value="InterPro"/>
</dbReference>
<keyword evidence="7" id="KW-1185">Reference proteome</keyword>
<evidence type="ECO:0000256" key="3">
    <source>
        <dbReference type="ARBA" id="ARBA00023186"/>
    </source>
</evidence>
<dbReference type="GO" id="GO:0000774">
    <property type="term" value="F:adenyl-nucleotide exchange factor activity"/>
    <property type="evidence" value="ECO:0007669"/>
    <property type="project" value="InterPro"/>
</dbReference>
<protein>
    <recommendedName>
        <fullName evidence="2">GrpE protein homolog, mitochondrial</fullName>
    </recommendedName>
</protein>
<dbReference type="AlphaFoldDB" id="A0AAQ3M998"/>
<feature type="region of interest" description="Disordered" evidence="5">
    <location>
        <begin position="49"/>
        <end position="81"/>
    </location>
</feature>
<keyword evidence="3" id="KW-0143">Chaperone</keyword>
<accession>A0AAQ3M998</accession>
<evidence type="ECO:0000256" key="4">
    <source>
        <dbReference type="RuleBase" id="RU004478"/>
    </source>
</evidence>
<evidence type="ECO:0000313" key="6">
    <source>
        <dbReference type="EMBL" id="WPH03994.1"/>
    </source>
</evidence>
<dbReference type="CDD" id="cd00446">
    <property type="entry name" value="GrpE"/>
    <property type="match status" value="1"/>
</dbReference>
<dbReference type="InterPro" id="IPR009012">
    <property type="entry name" value="GrpE_head"/>
</dbReference>
<dbReference type="SUPFAM" id="SSF58014">
    <property type="entry name" value="Coiled-coil domain of nucleotide exchange factor GrpE"/>
    <property type="match status" value="1"/>
</dbReference>
<evidence type="ECO:0000256" key="5">
    <source>
        <dbReference type="SAM" id="MobiDB-lite"/>
    </source>
</evidence>
<proteinExistence type="inferred from homology"/>
<name>A0AAQ3M998_9PEZI</name>
<dbReference type="GO" id="GO:0006457">
    <property type="term" value="P:protein folding"/>
    <property type="evidence" value="ECO:0007669"/>
    <property type="project" value="InterPro"/>
</dbReference>
<organism evidence="6 7">
    <name type="scientific">Acrodontium crateriforme</name>
    <dbReference type="NCBI Taxonomy" id="150365"/>
    <lineage>
        <taxon>Eukaryota</taxon>
        <taxon>Fungi</taxon>
        <taxon>Dikarya</taxon>
        <taxon>Ascomycota</taxon>
        <taxon>Pezizomycotina</taxon>
        <taxon>Dothideomycetes</taxon>
        <taxon>Dothideomycetidae</taxon>
        <taxon>Mycosphaerellales</taxon>
        <taxon>Teratosphaeriaceae</taxon>
        <taxon>Acrodontium</taxon>
    </lineage>
</organism>
<evidence type="ECO:0000256" key="2">
    <source>
        <dbReference type="ARBA" id="ARBA00014521"/>
    </source>
</evidence>
<gene>
    <name evidence="6" type="ORF">R9X50_00687800</name>
</gene>
<dbReference type="Gene3D" id="3.90.20.20">
    <property type="match status" value="1"/>
</dbReference>
<dbReference type="InterPro" id="IPR000740">
    <property type="entry name" value="GrpE"/>
</dbReference>
<dbReference type="GO" id="GO:0001405">
    <property type="term" value="C:PAM complex, Tim23 associated import motor"/>
    <property type="evidence" value="ECO:0007669"/>
    <property type="project" value="TreeGrafter"/>
</dbReference>
<dbReference type="GO" id="GO:0042803">
    <property type="term" value="F:protein homodimerization activity"/>
    <property type="evidence" value="ECO:0007669"/>
    <property type="project" value="InterPro"/>
</dbReference>
<dbReference type="PANTHER" id="PTHR21237">
    <property type="entry name" value="GRPE PROTEIN"/>
    <property type="match status" value="1"/>
</dbReference>
<feature type="compositionally biased region" description="Basic and acidic residues" evidence="5">
    <location>
        <begin position="53"/>
        <end position="68"/>
    </location>
</feature>
<dbReference type="GO" id="GO:0051082">
    <property type="term" value="F:unfolded protein binding"/>
    <property type="evidence" value="ECO:0007669"/>
    <property type="project" value="TreeGrafter"/>
</dbReference>
<dbReference type="Gene3D" id="2.30.22.10">
    <property type="entry name" value="Head domain of nucleotide exchange factor GrpE"/>
    <property type="match status" value="1"/>
</dbReference>
<evidence type="ECO:0000313" key="7">
    <source>
        <dbReference type="Proteomes" id="UP001303373"/>
    </source>
</evidence>
<sequence>MIQRTLFRSLQQASRQPQCLRSASMPFAASQSAIAPVAAHRMVAQRRTYSEAAELKKEEKPAEDKKANAEPATEDPVAKELEAKKKEVLELTDRIKRTTADFRNLQEQTKREVQAAKDFALQRFSKDLLDTIDNFDRALGAVPADALKAPDANKDLVNLHSGLTMTEKIFIQTLAKHGLERVDPSEGGEKEGEGVKFDPNTMEATFQAPQPGKTDGTVFFTQSKGFKLNGRVMRAAKVGVVRNS</sequence>
<dbReference type="GO" id="GO:0030150">
    <property type="term" value="P:protein import into mitochondrial matrix"/>
    <property type="evidence" value="ECO:0007669"/>
    <property type="project" value="TreeGrafter"/>
</dbReference>
<dbReference type="SUPFAM" id="SSF51064">
    <property type="entry name" value="Head domain of nucleotide exchange factor GrpE"/>
    <property type="match status" value="1"/>
</dbReference>
<dbReference type="PANTHER" id="PTHR21237:SF23">
    <property type="entry name" value="GRPE PROTEIN HOMOLOG, MITOCHONDRIAL"/>
    <property type="match status" value="1"/>
</dbReference>